<dbReference type="AlphaFoldDB" id="A0A9Q8LE70"/>
<organism evidence="2 3">
    <name type="scientific">Passalora fulva</name>
    <name type="common">Tomato leaf mold</name>
    <name type="synonym">Cladosporium fulvum</name>
    <dbReference type="NCBI Taxonomy" id="5499"/>
    <lineage>
        <taxon>Eukaryota</taxon>
        <taxon>Fungi</taxon>
        <taxon>Dikarya</taxon>
        <taxon>Ascomycota</taxon>
        <taxon>Pezizomycotina</taxon>
        <taxon>Dothideomycetes</taxon>
        <taxon>Dothideomycetidae</taxon>
        <taxon>Mycosphaerellales</taxon>
        <taxon>Mycosphaerellaceae</taxon>
        <taxon>Fulvia</taxon>
    </lineage>
</organism>
<dbReference type="OrthoDB" id="5408642at2759"/>
<reference evidence="2" key="1">
    <citation type="submission" date="2021-12" db="EMBL/GenBank/DDBJ databases">
        <authorList>
            <person name="Zaccaron A."/>
            <person name="Stergiopoulos I."/>
        </authorList>
    </citation>
    <scope>NUCLEOTIDE SEQUENCE</scope>
    <source>
        <strain evidence="2">Race5_Kim</strain>
    </source>
</reference>
<gene>
    <name evidence="2" type="ORF">CLAFUR5_04615</name>
</gene>
<name>A0A9Q8LE70_PASFU</name>
<evidence type="ECO:0000256" key="1">
    <source>
        <dbReference type="SAM" id="MobiDB-lite"/>
    </source>
</evidence>
<keyword evidence="3" id="KW-1185">Reference proteome</keyword>
<dbReference type="RefSeq" id="XP_047760126.1">
    <property type="nucleotide sequence ID" value="XM_047903763.1"/>
</dbReference>
<evidence type="ECO:0000313" key="2">
    <source>
        <dbReference type="EMBL" id="UJO15760.1"/>
    </source>
</evidence>
<dbReference type="GeneID" id="71984493"/>
<proteinExistence type="predicted"/>
<feature type="region of interest" description="Disordered" evidence="1">
    <location>
        <begin position="1"/>
        <end position="44"/>
    </location>
</feature>
<accession>A0A9Q8LE70</accession>
<feature type="region of interest" description="Disordered" evidence="1">
    <location>
        <begin position="445"/>
        <end position="534"/>
    </location>
</feature>
<dbReference type="Proteomes" id="UP000756132">
    <property type="component" value="Chromosome 4"/>
</dbReference>
<evidence type="ECO:0000313" key="3">
    <source>
        <dbReference type="Proteomes" id="UP000756132"/>
    </source>
</evidence>
<reference evidence="2" key="2">
    <citation type="journal article" date="2022" name="Microb. Genom.">
        <title>A chromosome-scale genome assembly of the tomato pathogen Cladosporium fulvum reveals a compartmentalized genome architecture and the presence of a dispensable chromosome.</title>
        <authorList>
            <person name="Zaccaron A.Z."/>
            <person name="Chen L.H."/>
            <person name="Samaras A."/>
            <person name="Stergiopoulos I."/>
        </authorList>
    </citation>
    <scope>NUCLEOTIDE SEQUENCE</scope>
    <source>
        <strain evidence="2">Race5_Kim</strain>
    </source>
</reference>
<protein>
    <submittedName>
        <fullName evidence="2">Uncharacterized protein</fullName>
    </submittedName>
</protein>
<dbReference type="KEGG" id="ffu:CLAFUR5_04615"/>
<feature type="compositionally biased region" description="Low complexity" evidence="1">
    <location>
        <begin position="483"/>
        <end position="496"/>
    </location>
</feature>
<dbReference type="EMBL" id="CP090166">
    <property type="protein sequence ID" value="UJO15760.1"/>
    <property type="molecule type" value="Genomic_DNA"/>
</dbReference>
<sequence>MQYIDTQPDCLGKATQSHSPRRRPTNFIGSARDAERIPGGRRATNYTTHSMSAQRVGGGSRATSLPVAWLLPSPWFLVAFGRSRCCVTCCKYACSATDAAPEHVRTSSRTVGTQSRSSGPEHVSLFDCFLVASRSFSVSIMFPVLVLLVVGTSSAIAYDPYTPATTWAFPNVSAPAPTVALSCNFTAFGPTWTQYYNNPGGGDGKGPSTPANLTGVSTATKSCEACCIYRFILSQQWTWSYLSPTPVVVGTEIVVVDRQRNRTSTTTKLLTTSAVVSGEKYGPDGWQRNGTFFGSTLYAPKTQTVFDLNGDNQTFTYPTPFSQIQNFQRWKGQVPLTENGTVLCITNDGAKSPLPTPTNTPTFVPGSADANDPNGIWWTMKPAFDLARRLDLNNVTSWFGTGGVVSAVRESCYQPNMAAPLTSVNIASFLLETTTSFGSVAAPESVRKQVTPTPMPVVEDPFEQPTSGRAAPDTPASPFPSTVAVAPVAWPTPAEAGLSNTEDPAESSAPAPTAQDNSPSRPQPGSDGEFGGSLADEGLAEVTTTHNALSVLESAASPSVGQDQTNPAPATMANIGDIIASALGMTLQSDAVQEDLRSVVSSADAVRESANTKEGSVEAQNPSAIATAGSQTIIPGPSGSGVTVLDAQSTQVVVAGIQTTVGGMALSVGPANVVLGESTIPMARPVGPAVVAAEGQDLMQSTRVSQGALPIATVGSRTIGADPSSPGIVVVDATSTYNLAPDAQTSIDNVLVSVGSSDIVIDGSTLPVPALTGSQITEDNMEHDPTAIATVDSRTIVAIPSGSGVIVADAMTSYTLTPGALTSIGEVPVSIGAEDIVVGSSTIQYPSWHQLHLRSRRVLPWFRISLL</sequence>